<evidence type="ECO:0000313" key="3">
    <source>
        <dbReference type="Proteomes" id="UP000654075"/>
    </source>
</evidence>
<dbReference type="OrthoDB" id="5946976at2759"/>
<evidence type="ECO:0000313" key="2">
    <source>
        <dbReference type="EMBL" id="CAE8634742.1"/>
    </source>
</evidence>
<dbReference type="InterPro" id="IPR050789">
    <property type="entry name" value="Diverse_Enzym_Activities"/>
</dbReference>
<accession>A0A813HB05</accession>
<protein>
    <recommendedName>
        <fullName evidence="1">Beta-lactamase-related domain-containing protein</fullName>
    </recommendedName>
</protein>
<sequence>MLACPFSVRAKGAEQNLKWTTLHDLVQWCMLCSWLQYFHPEQHQQRREYVQLHIFGNSGSSAQTGGDRLRFDVKEPDGSRKKLEDAIAILSSADAGAMNVQLVEDRRGKGVPSMVEVATEGSSGSAGLMLHAALKELQRGVTDGLHYGAQLSVVFRGRRSDLIVGEAGPGQPMTSEATLCWSSSVKPLASLALAQLQEKGLLRFSDPVSMHLPGFAACGKSGITLANCLTHTAGLWGSARGAGPGAPAEKVLQHICKQPLPPDWEPGKRCGYDSPAWYVLAGVVSAVDPLHRPYEKYLEEEIFAPLGLSSCSLGLSKSRRFELEASDRLASIYQARCLGGKPWRPVPEESRPEQEYPCPAGNGRGPASELASIYASLLPGAKQRLLTEEAVNELTQVARQGIVDELQGVDISWSLGFALSCILSGRHASPQAFGHGGSQSSWAFADPEHDLAVACLCNGKPGPELHYRRVGAISTAVYEDLGLASTSGSLRTFELPCGMGDVNVTYMKSVQALADSISSNKVLSKLDVQANFLEMSELEVLFKALAFNASLQELKVNDQRSKLEGNWNSRLKEKAGIDMYKALAESFSQNTTLFSVDLEMVDCYTREPIVRSLVRNREVLRKERLAAKLAKMAATAARLQDREPI</sequence>
<proteinExistence type="predicted"/>
<dbReference type="InterPro" id="IPR032675">
    <property type="entry name" value="LRR_dom_sf"/>
</dbReference>
<dbReference type="Gene3D" id="3.80.10.10">
    <property type="entry name" value="Ribonuclease Inhibitor"/>
    <property type="match status" value="1"/>
</dbReference>
<name>A0A813HB05_POLGL</name>
<dbReference type="AlphaFoldDB" id="A0A813HB05"/>
<keyword evidence="3" id="KW-1185">Reference proteome</keyword>
<dbReference type="Proteomes" id="UP000654075">
    <property type="component" value="Unassembled WGS sequence"/>
</dbReference>
<reference evidence="2" key="1">
    <citation type="submission" date="2021-02" db="EMBL/GenBank/DDBJ databases">
        <authorList>
            <person name="Dougan E. K."/>
            <person name="Rhodes N."/>
            <person name="Thang M."/>
            <person name="Chan C."/>
        </authorList>
    </citation>
    <scope>NUCLEOTIDE SEQUENCE</scope>
</reference>
<dbReference type="PANTHER" id="PTHR43283">
    <property type="entry name" value="BETA-LACTAMASE-RELATED"/>
    <property type="match status" value="1"/>
</dbReference>
<dbReference type="EMBL" id="CAJNNV010031122">
    <property type="protein sequence ID" value="CAE8634742.1"/>
    <property type="molecule type" value="Genomic_DNA"/>
</dbReference>
<gene>
    <name evidence="2" type="ORF">PGLA1383_LOCUS50361</name>
</gene>
<dbReference type="SUPFAM" id="SSF56601">
    <property type="entry name" value="beta-lactamase/transpeptidase-like"/>
    <property type="match status" value="1"/>
</dbReference>
<dbReference type="InterPro" id="IPR012338">
    <property type="entry name" value="Beta-lactam/transpept-like"/>
</dbReference>
<evidence type="ECO:0000259" key="1">
    <source>
        <dbReference type="Pfam" id="PF00144"/>
    </source>
</evidence>
<organism evidence="2 3">
    <name type="scientific">Polarella glacialis</name>
    <name type="common">Dinoflagellate</name>
    <dbReference type="NCBI Taxonomy" id="89957"/>
    <lineage>
        <taxon>Eukaryota</taxon>
        <taxon>Sar</taxon>
        <taxon>Alveolata</taxon>
        <taxon>Dinophyceae</taxon>
        <taxon>Suessiales</taxon>
        <taxon>Suessiaceae</taxon>
        <taxon>Polarella</taxon>
    </lineage>
</organism>
<dbReference type="Gene3D" id="3.40.710.10">
    <property type="entry name" value="DD-peptidase/beta-lactamase superfamily"/>
    <property type="match status" value="1"/>
</dbReference>
<feature type="domain" description="Beta-lactamase-related" evidence="1">
    <location>
        <begin position="147"/>
        <end position="465"/>
    </location>
</feature>
<comment type="caution">
    <text evidence="2">The sequence shown here is derived from an EMBL/GenBank/DDBJ whole genome shotgun (WGS) entry which is preliminary data.</text>
</comment>
<dbReference type="Pfam" id="PF00144">
    <property type="entry name" value="Beta-lactamase"/>
    <property type="match status" value="1"/>
</dbReference>
<dbReference type="PANTHER" id="PTHR43283:SF3">
    <property type="entry name" value="BETA-LACTAMASE FAMILY PROTEIN (AFU_ORTHOLOGUE AFUA_5G07500)"/>
    <property type="match status" value="1"/>
</dbReference>
<dbReference type="InterPro" id="IPR001466">
    <property type="entry name" value="Beta-lactam-related"/>
</dbReference>
<dbReference type="SUPFAM" id="SSF52047">
    <property type="entry name" value="RNI-like"/>
    <property type="match status" value="1"/>
</dbReference>